<dbReference type="CDD" id="cd22355">
    <property type="entry name" value="Sau3AI_C"/>
    <property type="match status" value="1"/>
</dbReference>
<dbReference type="Proteomes" id="UP001497416">
    <property type="component" value="Unassembled WGS sequence"/>
</dbReference>
<dbReference type="Gene3D" id="3.40.600.10">
    <property type="entry name" value="DNA mismatch repair MutH/Restriction endonuclease, type II"/>
    <property type="match status" value="2"/>
</dbReference>
<dbReference type="RefSeq" id="WP_348711862.1">
    <property type="nucleotide sequence ID" value="NZ_CAXIXY010000004.1"/>
</dbReference>
<dbReference type="InterPro" id="IPR011335">
    <property type="entry name" value="Restrct_endonuc-II-like"/>
</dbReference>
<dbReference type="EMBL" id="CAXIXY010000004">
    <property type="protein sequence ID" value="CAL2084922.1"/>
    <property type="molecule type" value="Genomic_DNA"/>
</dbReference>
<dbReference type="SMART" id="SM00927">
    <property type="entry name" value="MutH"/>
    <property type="match status" value="1"/>
</dbReference>
<keyword evidence="1" id="KW-0540">Nuclease</keyword>
<accession>A0ABP1EPB4</accession>
<dbReference type="Pfam" id="PF02976">
    <property type="entry name" value="MutH"/>
    <property type="match status" value="2"/>
</dbReference>
<reference evidence="5 6" key="1">
    <citation type="submission" date="2024-05" db="EMBL/GenBank/DDBJ databases">
        <authorList>
            <person name="Duchaud E."/>
        </authorList>
    </citation>
    <scope>NUCLEOTIDE SEQUENCE [LARGE SCALE GENOMIC DNA]</scope>
    <source>
        <strain evidence="5">Ena-SAMPLE-TAB-13-05-2024-13:56:06:370-140302</strain>
    </source>
</reference>
<organism evidence="5 6">
    <name type="scientific">Tenacibaculum platacis</name>
    <dbReference type="NCBI Taxonomy" id="3137852"/>
    <lineage>
        <taxon>Bacteria</taxon>
        <taxon>Pseudomonadati</taxon>
        <taxon>Bacteroidota</taxon>
        <taxon>Flavobacteriia</taxon>
        <taxon>Flavobacteriales</taxon>
        <taxon>Flavobacteriaceae</taxon>
        <taxon>Tenacibaculum</taxon>
    </lineage>
</organism>
<keyword evidence="6" id="KW-1185">Reference proteome</keyword>
<gene>
    <name evidence="5" type="ORF">T190607A01A_20386</name>
</gene>
<evidence type="ECO:0000256" key="3">
    <source>
        <dbReference type="ARBA" id="ARBA00022801"/>
    </source>
</evidence>
<evidence type="ECO:0000313" key="5">
    <source>
        <dbReference type="EMBL" id="CAL2084922.1"/>
    </source>
</evidence>
<dbReference type="InterPro" id="IPR011337">
    <property type="entry name" value="DNA_rep_MutH/RE_typeII_Sau3AI"/>
</dbReference>
<keyword evidence="3" id="KW-0378">Hydrolase</keyword>
<evidence type="ECO:0000256" key="2">
    <source>
        <dbReference type="ARBA" id="ARBA00022759"/>
    </source>
</evidence>
<comment type="caution">
    <text evidence="5">The sequence shown here is derived from an EMBL/GenBank/DDBJ whole genome shotgun (WGS) entry which is preliminary data.</text>
</comment>
<dbReference type="InterPro" id="IPR037057">
    <property type="entry name" value="DNA_rep_MutH/T2_RE_sf"/>
</dbReference>
<name>A0ABP1EPB4_9FLAO</name>
<dbReference type="SUPFAM" id="SSF52980">
    <property type="entry name" value="Restriction endonuclease-like"/>
    <property type="match status" value="2"/>
</dbReference>
<keyword evidence="2" id="KW-0255">Endonuclease</keyword>
<evidence type="ECO:0000313" key="6">
    <source>
        <dbReference type="Proteomes" id="UP001497416"/>
    </source>
</evidence>
<sequence>MHNQLPYDEKDPISIESYSKALVDKSLRDLYGNDLENAYSGKGKLGQLVESLYFGYKPNSNPEPDFPDAGVELKTTPIKKNSKGLVSKERLVFNIIDFEEEYKYTFKESSFWKKNSLLLLLFYLYEKDKIDIDYVFKIARLWRFPLTDLKIIKDDWNTIINKIKSGKAHEISEGDTLYLGACTKGSTALKSRRTQPFSKEKAQQRAFSLKSKYLNFIIAKSLKGDYNLTKLDDEYLQFLNEDNNILNEPKLQYGNLFDNHESIIKDVTDYKKGQTFEGFIIEKFSKYYGFSEQELKDKFNLNLSLKAKNKSYVFAKAILGISKDKIEEFEKAEIELKTIKLEVTGTLKESMSFAQIKYKEIINEEWEESYLFNKLTKRFLFVIFQKDENHIARLKKVMFWTMPAKDLETAEKFWKHTKTNVQKGDYENFWKLRDKKICHVRPKAVNAKDLMETPQGTSVKKKSYWLNSRYILKQILDD</sequence>
<proteinExistence type="predicted"/>
<feature type="domain" description="DNA mismatch repair MutH/Type II restriction enzyme Sau3AI" evidence="4">
    <location>
        <begin position="54"/>
        <end position="155"/>
    </location>
</feature>
<protein>
    <submittedName>
        <fullName evidence="5">DNA mismatch repair protein MutH</fullName>
    </submittedName>
</protein>
<evidence type="ECO:0000259" key="4">
    <source>
        <dbReference type="SMART" id="SM00927"/>
    </source>
</evidence>
<dbReference type="CDD" id="cd22356">
    <property type="entry name" value="Sau3AI_N-like"/>
    <property type="match status" value="1"/>
</dbReference>
<evidence type="ECO:0000256" key="1">
    <source>
        <dbReference type="ARBA" id="ARBA00022722"/>
    </source>
</evidence>